<feature type="region of interest" description="Disordered" evidence="1">
    <location>
        <begin position="114"/>
        <end position="212"/>
    </location>
</feature>
<comment type="caution">
    <text evidence="4">The sequence shown here is derived from an EMBL/GenBank/DDBJ whole genome shotgun (WGS) entry which is preliminary data.</text>
</comment>
<evidence type="ECO:0000256" key="2">
    <source>
        <dbReference type="SAM" id="Phobius"/>
    </source>
</evidence>
<dbReference type="SMART" id="SM00257">
    <property type="entry name" value="LysM"/>
    <property type="match status" value="1"/>
</dbReference>
<protein>
    <recommendedName>
        <fullName evidence="3">LysM domain-containing protein</fullName>
    </recommendedName>
</protein>
<feature type="transmembrane region" description="Helical" evidence="2">
    <location>
        <begin position="94"/>
        <end position="116"/>
    </location>
</feature>
<keyword evidence="2" id="KW-0812">Transmembrane</keyword>
<name>A0A2N6PF26_9MICO</name>
<keyword evidence="2" id="KW-0472">Membrane</keyword>
<feature type="compositionally biased region" description="Polar residues" evidence="1">
    <location>
        <begin position="182"/>
        <end position="192"/>
    </location>
</feature>
<evidence type="ECO:0000313" key="4">
    <source>
        <dbReference type="EMBL" id="PMB97289.1"/>
    </source>
</evidence>
<reference evidence="4 5" key="1">
    <citation type="submission" date="2017-09" db="EMBL/GenBank/DDBJ databases">
        <title>Bacterial strain isolated from the female urinary microbiota.</title>
        <authorList>
            <person name="Thomas-White K."/>
            <person name="Kumar N."/>
            <person name="Forster S."/>
            <person name="Putonti C."/>
            <person name="Lawley T."/>
            <person name="Wolfe A.J."/>
        </authorList>
    </citation>
    <scope>NUCLEOTIDE SEQUENCE [LARGE SCALE GENOMIC DNA]</scope>
    <source>
        <strain evidence="4 5">UMB0680</strain>
    </source>
</reference>
<evidence type="ECO:0000313" key="5">
    <source>
        <dbReference type="Proteomes" id="UP000235703"/>
    </source>
</evidence>
<dbReference type="Proteomes" id="UP000235703">
    <property type="component" value="Unassembled WGS sequence"/>
</dbReference>
<accession>A0A2N6PF26</accession>
<keyword evidence="2" id="KW-1133">Transmembrane helix</keyword>
<keyword evidence="5" id="KW-1185">Reference proteome</keyword>
<feature type="domain" description="LysM" evidence="3">
    <location>
        <begin position="207"/>
        <end position="263"/>
    </location>
</feature>
<dbReference type="InterPro" id="IPR036779">
    <property type="entry name" value="LysM_dom_sf"/>
</dbReference>
<organism evidence="4 5">
    <name type="scientific">Brevibacterium luteolum</name>
    <dbReference type="NCBI Taxonomy" id="199591"/>
    <lineage>
        <taxon>Bacteria</taxon>
        <taxon>Bacillati</taxon>
        <taxon>Actinomycetota</taxon>
        <taxon>Actinomycetes</taxon>
        <taxon>Micrococcales</taxon>
        <taxon>Brevibacteriaceae</taxon>
        <taxon>Brevibacterium</taxon>
    </lineage>
</organism>
<evidence type="ECO:0000256" key="1">
    <source>
        <dbReference type="SAM" id="MobiDB-lite"/>
    </source>
</evidence>
<proteinExistence type="predicted"/>
<dbReference type="AlphaFoldDB" id="A0A2N6PF26"/>
<feature type="compositionally biased region" description="Basic and acidic residues" evidence="1">
    <location>
        <begin position="193"/>
        <end position="202"/>
    </location>
</feature>
<evidence type="ECO:0000259" key="3">
    <source>
        <dbReference type="PROSITE" id="PS51782"/>
    </source>
</evidence>
<dbReference type="InterPro" id="IPR018392">
    <property type="entry name" value="LysM"/>
</dbReference>
<gene>
    <name evidence="4" type="ORF">CJ198_12160</name>
</gene>
<dbReference type="PROSITE" id="PS51782">
    <property type="entry name" value="LYSM"/>
    <property type="match status" value="1"/>
</dbReference>
<feature type="compositionally biased region" description="Low complexity" evidence="1">
    <location>
        <begin position="126"/>
        <end position="138"/>
    </location>
</feature>
<dbReference type="Gene3D" id="3.10.350.10">
    <property type="entry name" value="LysM domain"/>
    <property type="match status" value="1"/>
</dbReference>
<dbReference type="OrthoDB" id="3210682at2"/>
<dbReference type="EMBL" id="PNFZ01000008">
    <property type="protein sequence ID" value="PMB97289.1"/>
    <property type="molecule type" value="Genomic_DNA"/>
</dbReference>
<dbReference type="RefSeq" id="WP_102162874.1">
    <property type="nucleotide sequence ID" value="NZ_JALXPL010000039.1"/>
</dbReference>
<sequence>MLIWLTRLLSLTHIVMTLWLCASAPELMVALGQGDIGAGLVLIAGSAAVLAGARLTCATVLSGLAHAARLFGHVAADRCAQAAIAMSPARFRRVVAASCAGLILTGTGFATAAAAAPDAPSPGWPTRPAESSTTAPSSPGWPTRSPDSPSAGPTDSPAPPSEESTSPTADDEDPTTPYPDAPTQQPGTSGTDNGRDSDDHRTPASPDVATVSAGDSLWTIAAEHYAGAESAELIDRVDAIHDANRHIIGADPNLIMPGQRLEMP</sequence>
<feature type="transmembrane region" description="Helical" evidence="2">
    <location>
        <begin position="39"/>
        <end position="61"/>
    </location>
</feature>
<dbReference type="CDD" id="cd00118">
    <property type="entry name" value="LysM"/>
    <property type="match status" value="1"/>
</dbReference>